<dbReference type="PROSITE" id="PS51892">
    <property type="entry name" value="SUBTILASE"/>
    <property type="match status" value="1"/>
</dbReference>
<dbReference type="PROSITE" id="PS00137">
    <property type="entry name" value="SUBTILASE_HIS"/>
    <property type="match status" value="1"/>
</dbReference>
<feature type="chain" id="PRO_5046120919" evidence="9">
    <location>
        <begin position="29"/>
        <end position="477"/>
    </location>
</feature>
<comment type="caution">
    <text evidence="11">The sequence shown here is derived from an EMBL/GenBank/DDBJ whole genome shotgun (WGS) entry which is preliminary data.</text>
</comment>
<feature type="compositionally biased region" description="Polar residues" evidence="7">
    <location>
        <begin position="138"/>
        <end position="152"/>
    </location>
</feature>
<feature type="active site" description="Charge relay system" evidence="5">
    <location>
        <position position="321"/>
    </location>
</feature>
<dbReference type="PRINTS" id="PR00723">
    <property type="entry name" value="SUBTILISIN"/>
</dbReference>
<dbReference type="PROSITE" id="PS00138">
    <property type="entry name" value="SUBTILASE_SER"/>
    <property type="match status" value="1"/>
</dbReference>
<keyword evidence="4 5" id="KW-0720">Serine protease</keyword>
<dbReference type="PROSITE" id="PS00136">
    <property type="entry name" value="SUBTILASE_ASP"/>
    <property type="match status" value="1"/>
</dbReference>
<organism evidence="11 12">
    <name type="scientific">Citricoccus nitrophenolicus</name>
    <dbReference type="NCBI Taxonomy" id="863575"/>
    <lineage>
        <taxon>Bacteria</taxon>
        <taxon>Bacillati</taxon>
        <taxon>Actinomycetota</taxon>
        <taxon>Actinomycetes</taxon>
        <taxon>Micrococcales</taxon>
        <taxon>Micrococcaceae</taxon>
        <taxon>Citricoccus</taxon>
    </lineage>
</organism>
<feature type="compositionally biased region" description="Basic and acidic residues" evidence="7">
    <location>
        <begin position="123"/>
        <end position="132"/>
    </location>
</feature>
<sequence>MNRLRAATAAAAPVLLGALLLGPLPLGALPAATADEWRDQQYWLEDYGFRQAWESTRGEGVTVAVIDTGIDADHPDLTGQVVGGLDVSGAGNASGTEPVGQMAEHGTLVASVLAGHGNNEAALRRADEERRSAKATPVPSTLPSGATDSTATAEPSPSGSEAAAGGVDGVAGPDGIVGVAPQAELLSVSVNLGAQGPDGPTAEDQIARAVTWAVDHGADVINMSLGSTRQDWPESWDRAFLHAEQNDVVVVAAAGNRASGTLTAGAPATIPGVLTVAGLNADGTASWDSSTEGISIGVAAPAEPLVGAVPGGDRRQWAGTSGAAPLVAGLAALIRSAHPEMPAHQVIHRILATAEDAGVPGVDPVYGHGIIDAAAAVGAEVGTVDRNPMDTLADWIRVHRRAESSGAPTPSAAPGGEASGPASSPDPLPTDLPQAGEARDPAPGLQPALVIGTGVVAAGLAATAVVLYLRQRRTRRL</sequence>
<evidence type="ECO:0000256" key="6">
    <source>
        <dbReference type="RuleBase" id="RU003355"/>
    </source>
</evidence>
<evidence type="ECO:0000256" key="4">
    <source>
        <dbReference type="ARBA" id="ARBA00022825"/>
    </source>
</evidence>
<feature type="active site" description="Charge relay system" evidence="5">
    <location>
        <position position="105"/>
    </location>
</feature>
<gene>
    <name evidence="11" type="ORF">ABDK96_12335</name>
</gene>
<dbReference type="InterPro" id="IPR000209">
    <property type="entry name" value="Peptidase_S8/S53_dom"/>
</dbReference>
<feature type="active site" description="Charge relay system" evidence="5">
    <location>
        <position position="67"/>
    </location>
</feature>
<protein>
    <submittedName>
        <fullName evidence="11">S8 family serine peptidase</fullName>
    </submittedName>
</protein>
<dbReference type="InterPro" id="IPR023828">
    <property type="entry name" value="Peptidase_S8_Ser-AS"/>
</dbReference>
<keyword evidence="12" id="KW-1185">Reference proteome</keyword>
<dbReference type="SUPFAM" id="SSF52743">
    <property type="entry name" value="Subtilisin-like"/>
    <property type="match status" value="1"/>
</dbReference>
<evidence type="ECO:0000256" key="3">
    <source>
        <dbReference type="ARBA" id="ARBA00022801"/>
    </source>
</evidence>
<accession>A0ABV0ILH3</accession>
<dbReference type="InterPro" id="IPR022398">
    <property type="entry name" value="Peptidase_S8_His-AS"/>
</dbReference>
<keyword evidence="2 5" id="KW-0645">Protease</keyword>
<evidence type="ECO:0000256" key="7">
    <source>
        <dbReference type="SAM" id="MobiDB-lite"/>
    </source>
</evidence>
<keyword evidence="9" id="KW-0732">Signal</keyword>
<dbReference type="Proteomes" id="UP001484097">
    <property type="component" value="Unassembled WGS sequence"/>
</dbReference>
<dbReference type="InterPro" id="IPR050131">
    <property type="entry name" value="Peptidase_S8_subtilisin-like"/>
</dbReference>
<proteinExistence type="inferred from homology"/>
<feature type="region of interest" description="Disordered" evidence="7">
    <location>
        <begin position="123"/>
        <end position="169"/>
    </location>
</feature>
<reference evidence="11 12" key="1">
    <citation type="submission" date="2024-05" db="EMBL/GenBank/DDBJ databases">
        <authorList>
            <person name="Yi C."/>
        </authorList>
    </citation>
    <scope>NUCLEOTIDE SEQUENCE [LARGE SCALE GENOMIC DNA]</scope>
    <source>
        <strain evidence="11 12">XS13</strain>
    </source>
</reference>
<keyword evidence="8" id="KW-0812">Transmembrane</keyword>
<evidence type="ECO:0000313" key="12">
    <source>
        <dbReference type="Proteomes" id="UP001484097"/>
    </source>
</evidence>
<dbReference type="EMBL" id="JBDXMX010000005">
    <property type="protein sequence ID" value="MEO9248469.1"/>
    <property type="molecule type" value="Genomic_DNA"/>
</dbReference>
<evidence type="ECO:0000259" key="10">
    <source>
        <dbReference type="Pfam" id="PF00082"/>
    </source>
</evidence>
<evidence type="ECO:0000256" key="5">
    <source>
        <dbReference type="PROSITE-ProRule" id="PRU01240"/>
    </source>
</evidence>
<dbReference type="InterPro" id="IPR015500">
    <property type="entry name" value="Peptidase_S8_subtilisin-rel"/>
</dbReference>
<dbReference type="Gene3D" id="3.40.50.200">
    <property type="entry name" value="Peptidase S8/S53 domain"/>
    <property type="match status" value="1"/>
</dbReference>
<dbReference type="InterPro" id="IPR036852">
    <property type="entry name" value="Peptidase_S8/S53_dom_sf"/>
</dbReference>
<keyword evidence="8" id="KW-1133">Transmembrane helix</keyword>
<evidence type="ECO:0000256" key="1">
    <source>
        <dbReference type="ARBA" id="ARBA00011073"/>
    </source>
</evidence>
<dbReference type="InterPro" id="IPR023827">
    <property type="entry name" value="Peptidase_S8_Asp-AS"/>
</dbReference>
<keyword evidence="3 5" id="KW-0378">Hydrolase</keyword>
<keyword evidence="8" id="KW-0472">Membrane</keyword>
<feature type="domain" description="Peptidase S8/S53" evidence="10">
    <location>
        <begin position="58"/>
        <end position="369"/>
    </location>
</feature>
<feature type="transmembrane region" description="Helical" evidence="8">
    <location>
        <begin position="448"/>
        <end position="469"/>
    </location>
</feature>
<dbReference type="RefSeq" id="WP_347921066.1">
    <property type="nucleotide sequence ID" value="NZ_JBDXMX010000005.1"/>
</dbReference>
<feature type="signal peptide" evidence="9">
    <location>
        <begin position="1"/>
        <end position="28"/>
    </location>
</feature>
<feature type="region of interest" description="Disordered" evidence="7">
    <location>
        <begin position="402"/>
        <end position="443"/>
    </location>
</feature>
<name>A0ABV0ILH3_9MICC</name>
<evidence type="ECO:0000256" key="9">
    <source>
        <dbReference type="SAM" id="SignalP"/>
    </source>
</evidence>
<dbReference type="Pfam" id="PF00082">
    <property type="entry name" value="Peptidase_S8"/>
    <property type="match status" value="1"/>
</dbReference>
<feature type="compositionally biased region" description="Low complexity" evidence="7">
    <location>
        <begin position="153"/>
        <end position="169"/>
    </location>
</feature>
<evidence type="ECO:0000313" key="11">
    <source>
        <dbReference type="EMBL" id="MEO9248469.1"/>
    </source>
</evidence>
<comment type="similarity">
    <text evidence="1 5 6">Belongs to the peptidase S8 family.</text>
</comment>
<evidence type="ECO:0000256" key="8">
    <source>
        <dbReference type="SAM" id="Phobius"/>
    </source>
</evidence>
<evidence type="ECO:0000256" key="2">
    <source>
        <dbReference type="ARBA" id="ARBA00022670"/>
    </source>
</evidence>
<dbReference type="PANTHER" id="PTHR43806:SF11">
    <property type="entry name" value="CEREVISIN-RELATED"/>
    <property type="match status" value="1"/>
</dbReference>
<feature type="compositionally biased region" description="Low complexity" evidence="7">
    <location>
        <begin position="404"/>
        <end position="423"/>
    </location>
</feature>
<dbReference type="PANTHER" id="PTHR43806">
    <property type="entry name" value="PEPTIDASE S8"/>
    <property type="match status" value="1"/>
</dbReference>